<dbReference type="KEGG" id="caua:113106522"/>
<keyword evidence="1" id="KW-1185">Reference proteome</keyword>
<proteinExistence type="predicted"/>
<reference evidence="2" key="1">
    <citation type="submission" date="2025-08" db="UniProtKB">
        <authorList>
            <consortium name="RefSeq"/>
        </authorList>
    </citation>
    <scope>IDENTIFICATION</scope>
    <source>
        <strain evidence="2">Wakin</strain>
        <tissue evidence="2">Muscle</tissue>
    </source>
</reference>
<dbReference type="RefSeq" id="XP_026124332.1">
    <property type="nucleotide sequence ID" value="XM_026268547.1"/>
</dbReference>
<name>A0A6P6PU69_CARAU</name>
<protein>
    <submittedName>
        <fullName evidence="2">Uncharacterized protein LOC113106522 isoform X1</fullName>
    </submittedName>
</protein>
<organism evidence="1 2">
    <name type="scientific">Carassius auratus</name>
    <name type="common">Goldfish</name>
    <dbReference type="NCBI Taxonomy" id="7957"/>
    <lineage>
        <taxon>Eukaryota</taxon>
        <taxon>Metazoa</taxon>
        <taxon>Chordata</taxon>
        <taxon>Craniata</taxon>
        <taxon>Vertebrata</taxon>
        <taxon>Euteleostomi</taxon>
        <taxon>Actinopterygii</taxon>
        <taxon>Neopterygii</taxon>
        <taxon>Teleostei</taxon>
        <taxon>Ostariophysi</taxon>
        <taxon>Cypriniformes</taxon>
        <taxon>Cyprinidae</taxon>
        <taxon>Cyprininae</taxon>
        <taxon>Carassius</taxon>
    </lineage>
</organism>
<accession>A0A6P6PU69</accession>
<dbReference type="AlphaFoldDB" id="A0A6P6PU69"/>
<gene>
    <name evidence="2" type="primary">LOC113106522</name>
</gene>
<dbReference type="Proteomes" id="UP000515129">
    <property type="component" value="Chromosome 7"/>
</dbReference>
<evidence type="ECO:0000313" key="2">
    <source>
        <dbReference type="RefSeq" id="XP_026124332.1"/>
    </source>
</evidence>
<dbReference type="GeneID" id="113106522"/>
<sequence length="131" mass="14303">MSCCRDGIGVRCKCLMFKSVSIRKRQSWAHIKSGTVQLFHGAKAERGTHPIGGACVLLLLLTDQSSRDCRGRGHVPSHLQRRAQVSYGVSHMLSAGLRECHRLSLSGAIHGTGKLESQSHRSAKKCLMQPA</sequence>
<evidence type="ECO:0000313" key="1">
    <source>
        <dbReference type="Proteomes" id="UP000515129"/>
    </source>
</evidence>